<gene>
    <name evidence="2" type="ORF">EVA_19637</name>
</gene>
<keyword evidence="1" id="KW-0472">Membrane</keyword>
<name>J9FBI1_9ZZZZ</name>
<feature type="transmembrane region" description="Helical" evidence="1">
    <location>
        <begin position="12"/>
        <end position="36"/>
    </location>
</feature>
<proteinExistence type="predicted"/>
<protein>
    <submittedName>
        <fullName evidence="2">Uncharacterized protein</fullName>
    </submittedName>
</protein>
<sequence>MILGYSPVAYLFSIQIGAGFIHIPPFQIAILGIFIFPPIRIQLSSSSSKIRRTVPGSCFKAIDPQSNIRRTI</sequence>
<keyword evidence="1" id="KW-1133">Transmembrane helix</keyword>
<reference evidence="2" key="1">
    <citation type="journal article" date="2012" name="PLoS ONE">
        <title>Gene sets for utilization of primary and secondary nutrition supplies in the distal gut of endangered iberian lynx.</title>
        <authorList>
            <person name="Alcaide M."/>
            <person name="Messina E."/>
            <person name="Richter M."/>
            <person name="Bargiela R."/>
            <person name="Peplies J."/>
            <person name="Huws S.A."/>
            <person name="Newbold C.J."/>
            <person name="Golyshin P.N."/>
            <person name="Simon M.A."/>
            <person name="Lopez G."/>
            <person name="Yakimov M.M."/>
            <person name="Ferrer M."/>
        </authorList>
    </citation>
    <scope>NUCLEOTIDE SEQUENCE</scope>
</reference>
<evidence type="ECO:0000256" key="1">
    <source>
        <dbReference type="SAM" id="Phobius"/>
    </source>
</evidence>
<dbReference type="AlphaFoldDB" id="J9FBI1"/>
<organism evidence="2">
    <name type="scientific">gut metagenome</name>
    <dbReference type="NCBI Taxonomy" id="749906"/>
    <lineage>
        <taxon>unclassified sequences</taxon>
        <taxon>metagenomes</taxon>
        <taxon>organismal metagenomes</taxon>
    </lineage>
</organism>
<comment type="caution">
    <text evidence="2">The sequence shown here is derived from an EMBL/GenBank/DDBJ whole genome shotgun (WGS) entry which is preliminary data.</text>
</comment>
<evidence type="ECO:0000313" key="2">
    <source>
        <dbReference type="EMBL" id="EJW92256.1"/>
    </source>
</evidence>
<dbReference type="EMBL" id="AMCI01007658">
    <property type="protein sequence ID" value="EJW92256.1"/>
    <property type="molecule type" value="Genomic_DNA"/>
</dbReference>
<keyword evidence="1" id="KW-0812">Transmembrane</keyword>
<accession>J9FBI1</accession>